<name>A0A3Q9G6L0_9ACTO</name>
<accession>A0A3Q9G6L0</accession>
<proteinExistence type="predicted"/>
<dbReference type="AlphaFoldDB" id="A0A3Q9G6L0"/>
<keyword evidence="1" id="KW-0472">Membrane</keyword>
<organism evidence="2 3">
    <name type="scientific">Flaviflexus ciconiae</name>
    <dbReference type="NCBI Taxonomy" id="2496867"/>
    <lineage>
        <taxon>Bacteria</taxon>
        <taxon>Bacillati</taxon>
        <taxon>Actinomycetota</taxon>
        <taxon>Actinomycetes</taxon>
        <taxon>Actinomycetales</taxon>
        <taxon>Actinomycetaceae</taxon>
        <taxon>Flaviflexus</taxon>
    </lineage>
</organism>
<evidence type="ECO:0000256" key="1">
    <source>
        <dbReference type="SAM" id="Phobius"/>
    </source>
</evidence>
<keyword evidence="1" id="KW-0812">Transmembrane</keyword>
<dbReference type="Proteomes" id="UP000280344">
    <property type="component" value="Chromosome"/>
</dbReference>
<dbReference type="EMBL" id="CP034593">
    <property type="protein sequence ID" value="AZQ76943.1"/>
    <property type="molecule type" value="Genomic_DNA"/>
</dbReference>
<reference evidence="2 3" key="1">
    <citation type="submission" date="2018-12" db="EMBL/GenBank/DDBJ databases">
        <title>Complete genome sequence of Flaviflexus sp. H23T48.</title>
        <authorList>
            <person name="Bae J.-W."/>
            <person name="Lee J.-Y."/>
        </authorList>
    </citation>
    <scope>NUCLEOTIDE SEQUENCE [LARGE SCALE GENOMIC DNA]</scope>
    <source>
        <strain evidence="2 3">H23T48</strain>
    </source>
</reference>
<dbReference type="RefSeq" id="WP_126703749.1">
    <property type="nucleotide sequence ID" value="NZ_CP034593.1"/>
</dbReference>
<dbReference type="KEGG" id="flh:EJ997_05935"/>
<protein>
    <submittedName>
        <fullName evidence="2">Uncharacterized protein</fullName>
    </submittedName>
</protein>
<evidence type="ECO:0000313" key="2">
    <source>
        <dbReference type="EMBL" id="AZQ76943.1"/>
    </source>
</evidence>
<keyword evidence="3" id="KW-1185">Reference proteome</keyword>
<keyword evidence="1" id="KW-1133">Transmembrane helix</keyword>
<gene>
    <name evidence="2" type="ORF">EJ997_05935</name>
</gene>
<feature type="transmembrane region" description="Helical" evidence="1">
    <location>
        <begin position="34"/>
        <end position="58"/>
    </location>
</feature>
<feature type="transmembrane region" description="Helical" evidence="1">
    <location>
        <begin position="130"/>
        <end position="151"/>
    </location>
</feature>
<feature type="transmembrane region" description="Helical" evidence="1">
    <location>
        <begin position="90"/>
        <end position="110"/>
    </location>
</feature>
<evidence type="ECO:0000313" key="3">
    <source>
        <dbReference type="Proteomes" id="UP000280344"/>
    </source>
</evidence>
<sequence length="166" mass="17796">MKPDSNGWIIDERESHVMGNAARWALNVNYGMGLVASVIVLAFGWVAFFLLVLVATLVPHLLFTYRSKKDGVDIYAVAGRQGDRIWRRSVILLCIFVLVMSAVALIMSVTGEPLIPGILSAEITDIMESFLKGFAAGGLVGGAVGLVAVTVSSKKAARAEEAEDDE</sequence>